<gene>
    <name evidence="1" type="ORF">Back11_37770</name>
</gene>
<dbReference type="AlphaFoldDB" id="A0A3G9IVW9"/>
<dbReference type="KEGG" id="pbk:Back11_37770"/>
<evidence type="ECO:0000313" key="2">
    <source>
        <dbReference type="Proteomes" id="UP000275368"/>
    </source>
</evidence>
<reference evidence="1 2" key="1">
    <citation type="submission" date="2018-11" db="EMBL/GenBank/DDBJ databases">
        <title>Complete genome sequence of Paenibacillus baekrokdamisoli strain KCTC 33723.</title>
        <authorList>
            <person name="Kang S.W."/>
            <person name="Lee K.C."/>
            <person name="Kim K.K."/>
            <person name="Kim J.S."/>
            <person name="Kim D.S."/>
            <person name="Ko S.H."/>
            <person name="Yang S.H."/>
            <person name="Lee J.S."/>
        </authorList>
    </citation>
    <scope>NUCLEOTIDE SEQUENCE [LARGE SCALE GENOMIC DNA]</scope>
    <source>
        <strain evidence="1 2">KCTC 33723</strain>
    </source>
</reference>
<proteinExistence type="predicted"/>
<protein>
    <recommendedName>
        <fullName evidence="3">Transposase IS4-like domain-containing protein</fullName>
    </recommendedName>
</protein>
<evidence type="ECO:0000313" key="1">
    <source>
        <dbReference type="EMBL" id="BBH22432.1"/>
    </source>
</evidence>
<accession>A0A3G9IVW9</accession>
<sequence>MRVNRHDAPKKELEVYGKRWRIEVFFAKPSKNLALKSATLDPKHSSKHIWSYFLLWKCY</sequence>
<organism evidence="1 2">
    <name type="scientific">Paenibacillus baekrokdamisoli</name>
    <dbReference type="NCBI Taxonomy" id="1712516"/>
    <lineage>
        <taxon>Bacteria</taxon>
        <taxon>Bacillati</taxon>
        <taxon>Bacillota</taxon>
        <taxon>Bacilli</taxon>
        <taxon>Bacillales</taxon>
        <taxon>Paenibacillaceae</taxon>
        <taxon>Paenibacillus</taxon>
    </lineage>
</organism>
<dbReference type="EMBL" id="AP019308">
    <property type="protein sequence ID" value="BBH22432.1"/>
    <property type="molecule type" value="Genomic_DNA"/>
</dbReference>
<keyword evidence="2" id="KW-1185">Reference proteome</keyword>
<evidence type="ECO:0008006" key="3">
    <source>
        <dbReference type="Google" id="ProtNLM"/>
    </source>
</evidence>
<name>A0A3G9IVW9_9BACL</name>
<dbReference type="Proteomes" id="UP000275368">
    <property type="component" value="Chromosome"/>
</dbReference>